<accession>A0A0D9VVJ9</accession>
<evidence type="ECO:0000256" key="1">
    <source>
        <dbReference type="SAM" id="MobiDB-lite"/>
    </source>
</evidence>
<dbReference type="EnsemblPlants" id="LPERR03G19210.1">
    <property type="protein sequence ID" value="LPERR03G19210.1"/>
    <property type="gene ID" value="LPERR03G19210"/>
</dbReference>
<evidence type="ECO:0000313" key="3">
    <source>
        <dbReference type="Proteomes" id="UP000032180"/>
    </source>
</evidence>
<dbReference type="EnsemblPlants" id="LPERR03G19210.3">
    <property type="protein sequence ID" value="LPERR03G19210.3"/>
    <property type="gene ID" value="LPERR03G19210"/>
</dbReference>
<dbReference type="HOGENOM" id="CLU_1534737_0_0_1"/>
<dbReference type="Gramene" id="LPERR03G19210.1">
    <property type="protein sequence ID" value="LPERR03G19210.1"/>
    <property type="gene ID" value="LPERR03G19210"/>
</dbReference>
<dbReference type="Gramene" id="LPERR03G19210.3">
    <property type="protein sequence ID" value="LPERR03G19210.3"/>
    <property type="gene ID" value="LPERR03G19210"/>
</dbReference>
<dbReference type="Proteomes" id="UP000032180">
    <property type="component" value="Chromosome 3"/>
</dbReference>
<keyword evidence="3" id="KW-1185">Reference proteome</keyword>
<sequence>MPDSSSNKHWKETSRVESDDKIIAVGVMIVPQQKNMTYGIIIFSDANVHMVMVQVEEEREMLKRRRGLPHDCRAHLAGHAQDVAVRRSAKRSAAAAKEARDGPFRRHHAELTALPLSPANSSPDFQILRRCGVAKEGDGRCGGDRGRRQRRWRNGVRGGRNNQCGGSNGERSDTVAVPTWIVDWAG</sequence>
<dbReference type="AlphaFoldDB" id="A0A0D9VVJ9"/>
<reference evidence="2" key="3">
    <citation type="submission" date="2015-04" db="UniProtKB">
        <authorList>
            <consortium name="EnsemblPlants"/>
        </authorList>
    </citation>
    <scope>IDENTIFICATION</scope>
</reference>
<feature type="region of interest" description="Disordered" evidence="1">
    <location>
        <begin position="136"/>
        <end position="172"/>
    </location>
</feature>
<proteinExistence type="predicted"/>
<reference evidence="2 3" key="2">
    <citation type="submission" date="2013-12" db="EMBL/GenBank/DDBJ databases">
        <authorList>
            <person name="Yu Y."/>
            <person name="Lee S."/>
            <person name="de Baynast K."/>
            <person name="Wissotski M."/>
            <person name="Liu L."/>
            <person name="Talag J."/>
            <person name="Goicoechea J."/>
            <person name="Angelova A."/>
            <person name="Jetty R."/>
            <person name="Kudrna D."/>
            <person name="Golser W."/>
            <person name="Rivera L."/>
            <person name="Zhang J."/>
            <person name="Wing R."/>
        </authorList>
    </citation>
    <scope>NUCLEOTIDE SEQUENCE</scope>
</reference>
<name>A0A0D9VVJ9_9ORYZ</name>
<organism evidence="2 3">
    <name type="scientific">Leersia perrieri</name>
    <dbReference type="NCBI Taxonomy" id="77586"/>
    <lineage>
        <taxon>Eukaryota</taxon>
        <taxon>Viridiplantae</taxon>
        <taxon>Streptophyta</taxon>
        <taxon>Embryophyta</taxon>
        <taxon>Tracheophyta</taxon>
        <taxon>Spermatophyta</taxon>
        <taxon>Magnoliopsida</taxon>
        <taxon>Liliopsida</taxon>
        <taxon>Poales</taxon>
        <taxon>Poaceae</taxon>
        <taxon>BOP clade</taxon>
        <taxon>Oryzoideae</taxon>
        <taxon>Oryzeae</taxon>
        <taxon>Oryzinae</taxon>
        <taxon>Leersia</taxon>
    </lineage>
</organism>
<protein>
    <submittedName>
        <fullName evidence="2">Uncharacterized protein</fullName>
    </submittedName>
</protein>
<reference evidence="2 3" key="1">
    <citation type="submission" date="2012-08" db="EMBL/GenBank/DDBJ databases">
        <title>Oryza genome evolution.</title>
        <authorList>
            <person name="Wing R.A."/>
        </authorList>
    </citation>
    <scope>NUCLEOTIDE SEQUENCE</scope>
</reference>
<feature type="compositionally biased region" description="Basic and acidic residues" evidence="1">
    <location>
        <begin position="136"/>
        <end position="146"/>
    </location>
</feature>
<evidence type="ECO:0000313" key="2">
    <source>
        <dbReference type="EnsemblPlants" id="LPERR03G19210.1"/>
    </source>
</evidence>